<gene>
    <name evidence="3" type="ORF">AMK68_04625</name>
</gene>
<sequence>MSNNDPFVTGPHGGEVIRFPWGAIRWLCGRRLCPDARQTLGEVYINPGARNALHSHPNCEELLYVISGECDHSLDGRTVHLTPGSMIRVPAGARHHAENTGWEPVRMLISFSSPDRETESHEDAAE</sequence>
<dbReference type="EMBL" id="LIZY01000107">
    <property type="protein sequence ID" value="KPJ62679.1"/>
    <property type="molecule type" value="Genomic_DNA"/>
</dbReference>
<dbReference type="InterPro" id="IPR013096">
    <property type="entry name" value="Cupin_2"/>
</dbReference>
<feature type="domain" description="Cupin type-2" evidence="2">
    <location>
        <begin position="42"/>
        <end position="109"/>
    </location>
</feature>
<dbReference type="GO" id="GO:0046872">
    <property type="term" value="F:metal ion binding"/>
    <property type="evidence" value="ECO:0007669"/>
    <property type="project" value="UniProtKB-KW"/>
</dbReference>
<dbReference type="Gene3D" id="2.60.120.10">
    <property type="entry name" value="Jelly Rolls"/>
    <property type="match status" value="1"/>
</dbReference>
<comment type="caution">
    <text evidence="3">The sequence shown here is derived from an EMBL/GenBank/DDBJ whole genome shotgun (WGS) entry which is preliminary data.</text>
</comment>
<reference evidence="3 4" key="1">
    <citation type="journal article" date="2015" name="Microbiome">
        <title>Genomic resolution of linkages in carbon, nitrogen, and sulfur cycling among widespread estuary sediment bacteria.</title>
        <authorList>
            <person name="Baker B.J."/>
            <person name="Lazar C.S."/>
            <person name="Teske A.P."/>
            <person name="Dick G.J."/>
        </authorList>
    </citation>
    <scope>NUCLEOTIDE SEQUENCE [LARGE SCALE GENOMIC DNA]</scope>
    <source>
        <strain evidence="3">DG_56</strain>
    </source>
</reference>
<evidence type="ECO:0000313" key="4">
    <source>
        <dbReference type="Proteomes" id="UP000052020"/>
    </source>
</evidence>
<accession>A0A0S7XJP7</accession>
<proteinExistence type="predicted"/>
<protein>
    <recommendedName>
        <fullName evidence="2">Cupin type-2 domain-containing protein</fullName>
    </recommendedName>
</protein>
<dbReference type="InterPro" id="IPR051610">
    <property type="entry name" value="GPI/OXD"/>
</dbReference>
<keyword evidence="1" id="KW-0479">Metal-binding</keyword>
<name>A0A0S7XJP7_9BACT</name>
<evidence type="ECO:0000256" key="1">
    <source>
        <dbReference type="ARBA" id="ARBA00022723"/>
    </source>
</evidence>
<dbReference type="InterPro" id="IPR011051">
    <property type="entry name" value="RmlC_Cupin_sf"/>
</dbReference>
<dbReference type="SUPFAM" id="SSF51182">
    <property type="entry name" value="RmlC-like cupins"/>
    <property type="match status" value="1"/>
</dbReference>
<organism evidence="3 4">
    <name type="scientific">candidate division KD3-62 bacterium DG_56</name>
    <dbReference type="NCBI Taxonomy" id="1704032"/>
    <lineage>
        <taxon>Bacteria</taxon>
        <taxon>candidate division KD3-62</taxon>
    </lineage>
</organism>
<evidence type="ECO:0000313" key="3">
    <source>
        <dbReference type="EMBL" id="KPJ62679.1"/>
    </source>
</evidence>
<dbReference type="InterPro" id="IPR014710">
    <property type="entry name" value="RmlC-like_jellyroll"/>
</dbReference>
<dbReference type="AlphaFoldDB" id="A0A0S7XJP7"/>
<dbReference type="Proteomes" id="UP000052020">
    <property type="component" value="Unassembled WGS sequence"/>
</dbReference>
<evidence type="ECO:0000259" key="2">
    <source>
        <dbReference type="Pfam" id="PF07883"/>
    </source>
</evidence>
<dbReference type="PANTHER" id="PTHR35848">
    <property type="entry name" value="OXALATE-BINDING PROTEIN"/>
    <property type="match status" value="1"/>
</dbReference>
<dbReference type="PATRIC" id="fig|1704032.3.peg.805"/>
<dbReference type="Pfam" id="PF07883">
    <property type="entry name" value="Cupin_2"/>
    <property type="match status" value="1"/>
</dbReference>